<keyword evidence="19" id="KW-1185">Reference proteome</keyword>
<feature type="compositionally biased region" description="Polar residues" evidence="15">
    <location>
        <begin position="230"/>
        <end position="243"/>
    </location>
</feature>
<feature type="compositionally biased region" description="Polar residues" evidence="15">
    <location>
        <begin position="187"/>
        <end position="210"/>
    </location>
</feature>
<comment type="catalytic activity">
    <reaction evidence="1">
        <text>S-ubiquitinyl-[E2 ubiquitin-conjugating enzyme]-L-cysteine + [acceptor protein]-L-lysine = [E2 ubiquitin-conjugating enzyme]-L-cysteine + N(6)-ubiquitinyl-[acceptor protein]-L-lysine.</text>
        <dbReference type="EC" id="2.3.2.27"/>
    </reaction>
</comment>
<keyword evidence="11 16" id="KW-1133">Transmembrane helix</keyword>
<dbReference type="Gene3D" id="3.30.40.10">
    <property type="entry name" value="Zinc/RING finger domain, C3HC4 (zinc finger)"/>
    <property type="match status" value="1"/>
</dbReference>
<keyword evidence="5" id="KW-0808">Transferase</keyword>
<evidence type="ECO:0000256" key="6">
    <source>
        <dbReference type="ARBA" id="ARBA00022692"/>
    </source>
</evidence>
<gene>
    <name evidence="18" type="ORF">HRI_004214400</name>
</gene>
<reference evidence="18" key="1">
    <citation type="submission" date="2023-05" db="EMBL/GenBank/DDBJ databases">
        <title>Genome and transcriptome analyses reveal genes involved in the formation of fine ridges on petal epidermal cells in Hibiscus trionum.</title>
        <authorList>
            <person name="Koshimizu S."/>
            <person name="Masuda S."/>
            <person name="Ishii T."/>
            <person name="Shirasu K."/>
            <person name="Hoshino A."/>
            <person name="Arita M."/>
        </authorList>
    </citation>
    <scope>NUCLEOTIDE SEQUENCE</scope>
    <source>
        <strain evidence="18">Hamamatsu line</strain>
    </source>
</reference>
<evidence type="ECO:0000256" key="12">
    <source>
        <dbReference type="ARBA" id="ARBA00023136"/>
    </source>
</evidence>
<feature type="region of interest" description="Disordered" evidence="15">
    <location>
        <begin position="227"/>
        <end position="246"/>
    </location>
</feature>
<dbReference type="AlphaFoldDB" id="A0A9W7IZY2"/>
<dbReference type="InterPro" id="IPR001841">
    <property type="entry name" value="Znf_RING"/>
</dbReference>
<organism evidence="18 19">
    <name type="scientific">Hibiscus trionum</name>
    <name type="common">Flower of an hour</name>
    <dbReference type="NCBI Taxonomy" id="183268"/>
    <lineage>
        <taxon>Eukaryota</taxon>
        <taxon>Viridiplantae</taxon>
        <taxon>Streptophyta</taxon>
        <taxon>Embryophyta</taxon>
        <taxon>Tracheophyta</taxon>
        <taxon>Spermatophyta</taxon>
        <taxon>Magnoliopsida</taxon>
        <taxon>eudicotyledons</taxon>
        <taxon>Gunneridae</taxon>
        <taxon>Pentapetalae</taxon>
        <taxon>rosids</taxon>
        <taxon>malvids</taxon>
        <taxon>Malvales</taxon>
        <taxon>Malvaceae</taxon>
        <taxon>Malvoideae</taxon>
        <taxon>Hibiscus</taxon>
    </lineage>
</organism>
<comment type="caution">
    <text evidence="18">The sequence shown here is derived from an EMBL/GenBank/DDBJ whole genome shotgun (WGS) entry which is preliminary data.</text>
</comment>
<keyword evidence="8 14" id="KW-0863">Zinc-finger</keyword>
<feature type="region of interest" description="Disordered" evidence="15">
    <location>
        <begin position="180"/>
        <end position="214"/>
    </location>
</feature>
<keyword evidence="7" id="KW-0479">Metal-binding</keyword>
<evidence type="ECO:0000256" key="13">
    <source>
        <dbReference type="ARBA" id="ARBA00024209"/>
    </source>
</evidence>
<dbReference type="PANTHER" id="PTHR45768:SF34">
    <property type="entry name" value="RING-H2 FINGER PROTEIN ATL64"/>
    <property type="match status" value="1"/>
</dbReference>
<name>A0A9W7IZY2_HIBTR</name>
<comment type="subcellular location">
    <subcellularLocation>
        <location evidence="2">Membrane</location>
        <topology evidence="2">Single-pass membrane protein</topology>
    </subcellularLocation>
</comment>
<evidence type="ECO:0000256" key="14">
    <source>
        <dbReference type="PROSITE-ProRule" id="PRU00175"/>
    </source>
</evidence>
<accession>A0A9W7IZY2</accession>
<dbReference type="GO" id="GO:0016020">
    <property type="term" value="C:membrane"/>
    <property type="evidence" value="ECO:0007669"/>
    <property type="project" value="UniProtKB-SubCell"/>
</dbReference>
<evidence type="ECO:0000256" key="8">
    <source>
        <dbReference type="ARBA" id="ARBA00022771"/>
    </source>
</evidence>
<dbReference type="OrthoDB" id="8062037at2759"/>
<comment type="similarity">
    <text evidence="13">Belongs to the RING-type zinc finger family. ATL subfamily.</text>
</comment>
<dbReference type="GO" id="GO:0061630">
    <property type="term" value="F:ubiquitin protein ligase activity"/>
    <property type="evidence" value="ECO:0007669"/>
    <property type="project" value="UniProtKB-EC"/>
</dbReference>
<evidence type="ECO:0000256" key="4">
    <source>
        <dbReference type="ARBA" id="ARBA00012483"/>
    </source>
</evidence>
<dbReference type="PANTHER" id="PTHR45768">
    <property type="entry name" value="E3 UBIQUITIN-PROTEIN LIGASE RNF13-LIKE"/>
    <property type="match status" value="1"/>
</dbReference>
<proteinExistence type="inferred from homology"/>
<evidence type="ECO:0000256" key="15">
    <source>
        <dbReference type="SAM" id="MobiDB-lite"/>
    </source>
</evidence>
<dbReference type="FunFam" id="3.30.40.10:FF:000475">
    <property type="entry name" value="RING-H2 finger protein ATL3"/>
    <property type="match status" value="1"/>
</dbReference>
<feature type="compositionally biased region" description="Basic and acidic residues" evidence="15">
    <location>
        <begin position="270"/>
        <end position="287"/>
    </location>
</feature>
<dbReference type="EMBL" id="BSYR01000044">
    <property type="protein sequence ID" value="GMJ05452.1"/>
    <property type="molecule type" value="Genomic_DNA"/>
</dbReference>
<dbReference type="CDD" id="cd16461">
    <property type="entry name" value="RING-H2_EL5-like"/>
    <property type="match status" value="1"/>
</dbReference>
<dbReference type="GO" id="GO:0008270">
    <property type="term" value="F:zinc ion binding"/>
    <property type="evidence" value="ECO:0007669"/>
    <property type="project" value="UniProtKB-KW"/>
</dbReference>
<evidence type="ECO:0000256" key="9">
    <source>
        <dbReference type="ARBA" id="ARBA00022786"/>
    </source>
</evidence>
<evidence type="ECO:0000313" key="19">
    <source>
        <dbReference type="Proteomes" id="UP001165190"/>
    </source>
</evidence>
<evidence type="ECO:0000259" key="17">
    <source>
        <dbReference type="PROSITE" id="PS50089"/>
    </source>
</evidence>
<dbReference type="Proteomes" id="UP001165190">
    <property type="component" value="Unassembled WGS sequence"/>
</dbReference>
<evidence type="ECO:0000256" key="1">
    <source>
        <dbReference type="ARBA" id="ARBA00000900"/>
    </source>
</evidence>
<evidence type="ECO:0000256" key="2">
    <source>
        <dbReference type="ARBA" id="ARBA00004167"/>
    </source>
</evidence>
<dbReference type="InterPro" id="IPR013083">
    <property type="entry name" value="Znf_RING/FYVE/PHD"/>
</dbReference>
<dbReference type="EC" id="2.3.2.27" evidence="4"/>
<evidence type="ECO:0000256" key="7">
    <source>
        <dbReference type="ARBA" id="ARBA00022723"/>
    </source>
</evidence>
<evidence type="ECO:0000256" key="16">
    <source>
        <dbReference type="SAM" id="Phobius"/>
    </source>
</evidence>
<sequence>MGDNSNTDRFGGSSGIPMDDNDSYAVSGRIMLTTIVVLFFVVILAFILHLYARWLLLRSRNLRSRNGSRNRRRRQLVFYVDQNTPAATRGLDARVLKSLPVFTFTSESHPDSAVECAVCLSEFEENESGRLLPKCKHSFHLECIDMWFHSHSTCPLCRTPVEGPVPVSQNPGDVVLTVNEPSGGESGSNRGSDLCSTCQHEEQQAGTSAVESRRKLSIEVPRRNTEGFVSESNGCESGPSQPYKSPMARMLSFKRMLSRERRGSGSIHVSESDIERGGDEETRQTQG</sequence>
<feature type="transmembrane region" description="Helical" evidence="16">
    <location>
        <begin position="30"/>
        <end position="56"/>
    </location>
</feature>
<evidence type="ECO:0000256" key="11">
    <source>
        <dbReference type="ARBA" id="ARBA00022989"/>
    </source>
</evidence>
<evidence type="ECO:0000313" key="18">
    <source>
        <dbReference type="EMBL" id="GMJ05452.1"/>
    </source>
</evidence>
<evidence type="ECO:0000256" key="10">
    <source>
        <dbReference type="ARBA" id="ARBA00022833"/>
    </source>
</evidence>
<dbReference type="SMART" id="SM00184">
    <property type="entry name" value="RING"/>
    <property type="match status" value="1"/>
</dbReference>
<evidence type="ECO:0000256" key="3">
    <source>
        <dbReference type="ARBA" id="ARBA00004906"/>
    </source>
</evidence>
<evidence type="ECO:0000256" key="5">
    <source>
        <dbReference type="ARBA" id="ARBA00022679"/>
    </source>
</evidence>
<keyword evidence="12 16" id="KW-0472">Membrane</keyword>
<keyword evidence="9" id="KW-0833">Ubl conjugation pathway</keyword>
<protein>
    <recommendedName>
        <fullName evidence="4">RING-type E3 ubiquitin transferase</fullName>
        <ecNumber evidence="4">2.3.2.27</ecNumber>
    </recommendedName>
</protein>
<dbReference type="PROSITE" id="PS50089">
    <property type="entry name" value="ZF_RING_2"/>
    <property type="match status" value="1"/>
</dbReference>
<comment type="pathway">
    <text evidence="3">Protein modification; protein ubiquitination.</text>
</comment>
<keyword evidence="10" id="KW-0862">Zinc</keyword>
<feature type="domain" description="RING-type" evidence="17">
    <location>
        <begin position="116"/>
        <end position="158"/>
    </location>
</feature>
<feature type="region of interest" description="Disordered" evidence="15">
    <location>
        <begin position="257"/>
        <end position="287"/>
    </location>
</feature>
<dbReference type="Pfam" id="PF13639">
    <property type="entry name" value="zf-RING_2"/>
    <property type="match status" value="1"/>
</dbReference>
<dbReference type="SUPFAM" id="SSF57850">
    <property type="entry name" value="RING/U-box"/>
    <property type="match status" value="1"/>
</dbReference>
<keyword evidence="6 16" id="KW-0812">Transmembrane</keyword>